<dbReference type="InterPro" id="IPR052189">
    <property type="entry name" value="L-asp_N-monooxygenase_NS-form"/>
</dbReference>
<reference evidence="2 3" key="1">
    <citation type="submission" date="2023-05" db="EMBL/GenBank/DDBJ databases">
        <title>Lithophilousrod everest ZFBP1038 complete genpme.</title>
        <authorList>
            <person name="Tian M."/>
        </authorList>
    </citation>
    <scope>NUCLEOTIDE SEQUENCE [LARGE SCALE GENOMIC DNA]</scope>
    <source>
        <strain evidence="2 3">ZFBP1038</strain>
    </source>
</reference>
<dbReference type="PANTHER" id="PTHR40254">
    <property type="entry name" value="BLR0577 PROTEIN"/>
    <property type="match status" value="1"/>
</dbReference>
<accession>A0ABY8QSQ4</accession>
<dbReference type="RefSeq" id="WP_349637979.1">
    <property type="nucleotide sequence ID" value="NZ_CP090958.1"/>
</dbReference>
<evidence type="ECO:0000313" key="3">
    <source>
        <dbReference type="Proteomes" id="UP001209083"/>
    </source>
</evidence>
<dbReference type="Pfam" id="PF13454">
    <property type="entry name" value="NAD_binding_9"/>
    <property type="match status" value="1"/>
</dbReference>
<dbReference type="InterPro" id="IPR036188">
    <property type="entry name" value="FAD/NAD-bd_sf"/>
</dbReference>
<gene>
    <name evidence="2" type="ORF">LWF01_14005</name>
</gene>
<proteinExistence type="predicted"/>
<name>A0ABY8QSQ4_9MICO</name>
<dbReference type="SUPFAM" id="SSF51905">
    <property type="entry name" value="FAD/NAD(P)-binding domain"/>
    <property type="match status" value="1"/>
</dbReference>
<dbReference type="PANTHER" id="PTHR40254:SF1">
    <property type="entry name" value="BLR0577 PROTEIN"/>
    <property type="match status" value="1"/>
</dbReference>
<dbReference type="Proteomes" id="UP001209083">
    <property type="component" value="Chromosome"/>
</dbReference>
<sequence>MQNDIAVAIIGAGPRGTTVFERLVAYSRQFPKRSVTIHILDPHLPGAGQVWRTDQSRSLLMNTQPHDQTVFPDSSVNVELRETGLSMGEWVKEVAAGRIAVDPESQTEVLSLHATSFPSRALYGAYLSWAFRHLRETAPENMTVRVHHTRVTQLRELLDVQHLTLDNGRSLDVDAVVLALGHLPAHLTPLQEHWDSFAREHGLSYQPPSLPADIDWRTVLPAGEPVIFRGFALNFFDIMALSTIDRGGKFVRDDPAGQLRYEPSGDEPILIPGSRRGVPYRAKPIVDNVARPEYQHRYITEPALARLRSASNSGRLFFDKDVWPLILRDALRAYYLTLQRVAPGVFAHDPARIFDFLDSDSAGNLWDDLIADVVPERAHRFELGRLLHPLDGRKFSSAAELDDWMLGYLDEDVAEARRGADSPGKMAALAIYTARDLVKALIVNDGLEEYSFLTDVRGWFEDFAQSVGSGPPLRRIEEVAALARAGIIRFIGPDMHVDTVVEDEGGEAFFVASSPQVANSAIRSRVLAEAIAPANRALAAADSLLADLLTTGAARVRVTHLPEGIEHEGTGLDVTARPYRLIDASGQAHKHRYVIGLQLSSVQWGTAIAAQPGSNAVTLQDADALARDILGLDR</sequence>
<evidence type="ECO:0000313" key="2">
    <source>
        <dbReference type="EMBL" id="WGW11195.1"/>
    </source>
</evidence>
<evidence type="ECO:0000259" key="1">
    <source>
        <dbReference type="Pfam" id="PF13454"/>
    </source>
</evidence>
<keyword evidence="3" id="KW-1185">Reference proteome</keyword>
<feature type="domain" description="FAD-dependent urate hydroxylase HpyO/Asp monooxygenase CreE-like FAD/NAD(P)-binding" evidence="1">
    <location>
        <begin position="8"/>
        <end position="182"/>
    </location>
</feature>
<dbReference type="InterPro" id="IPR038732">
    <property type="entry name" value="HpyO/CreE_NAD-binding"/>
</dbReference>
<dbReference type="EMBL" id="CP090958">
    <property type="protein sequence ID" value="WGW11195.1"/>
    <property type="molecule type" value="Genomic_DNA"/>
</dbReference>
<organism evidence="2 3">
    <name type="scientific">Saxibacter everestensis</name>
    <dbReference type="NCBI Taxonomy" id="2909229"/>
    <lineage>
        <taxon>Bacteria</taxon>
        <taxon>Bacillati</taxon>
        <taxon>Actinomycetota</taxon>
        <taxon>Actinomycetes</taxon>
        <taxon>Micrococcales</taxon>
        <taxon>Brevibacteriaceae</taxon>
        <taxon>Saxibacter</taxon>
    </lineage>
</organism>
<protein>
    <submittedName>
        <fullName evidence="2">FAD/NAD(P)-binding protein</fullName>
    </submittedName>
</protein>